<sequence>MRRYEGFGLCGSVSLTGVVVRLSWTALSADLTGQIRVDSRCSADSRTAAKALFRFSRSLAGLSRASLAYANTHSWSPVQGPFVQQGPLLRAVIQ</sequence>
<accession>A0A317XUL5</accession>
<evidence type="ECO:0000313" key="1">
    <source>
        <dbReference type="EMBL" id="PWZ01598.1"/>
    </source>
</evidence>
<dbReference type="Proteomes" id="UP000246740">
    <property type="component" value="Unassembled WGS sequence"/>
</dbReference>
<evidence type="ECO:0000313" key="2">
    <source>
        <dbReference type="Proteomes" id="UP000246740"/>
    </source>
</evidence>
<dbReference type="EMBL" id="KZ819190">
    <property type="protein sequence ID" value="PWZ01598.1"/>
    <property type="molecule type" value="Genomic_DNA"/>
</dbReference>
<organism evidence="1 2">
    <name type="scientific">Testicularia cyperi</name>
    <dbReference type="NCBI Taxonomy" id="1882483"/>
    <lineage>
        <taxon>Eukaryota</taxon>
        <taxon>Fungi</taxon>
        <taxon>Dikarya</taxon>
        <taxon>Basidiomycota</taxon>
        <taxon>Ustilaginomycotina</taxon>
        <taxon>Ustilaginomycetes</taxon>
        <taxon>Ustilaginales</taxon>
        <taxon>Anthracoideaceae</taxon>
        <taxon>Testicularia</taxon>
    </lineage>
</organism>
<name>A0A317XUL5_9BASI</name>
<keyword evidence="2" id="KW-1185">Reference proteome</keyword>
<gene>
    <name evidence="1" type="ORF">BCV70DRAFT_199031</name>
</gene>
<dbReference type="AlphaFoldDB" id="A0A317XUL5"/>
<reference evidence="1 2" key="1">
    <citation type="journal article" date="2018" name="Mol. Biol. Evol.">
        <title>Broad Genomic Sampling Reveals a Smut Pathogenic Ancestry of the Fungal Clade Ustilaginomycotina.</title>
        <authorList>
            <person name="Kijpornyongpan T."/>
            <person name="Mondo S.J."/>
            <person name="Barry K."/>
            <person name="Sandor L."/>
            <person name="Lee J."/>
            <person name="Lipzen A."/>
            <person name="Pangilinan J."/>
            <person name="LaButti K."/>
            <person name="Hainaut M."/>
            <person name="Henrissat B."/>
            <person name="Grigoriev I.V."/>
            <person name="Spatafora J.W."/>
            <person name="Aime M.C."/>
        </authorList>
    </citation>
    <scope>NUCLEOTIDE SEQUENCE [LARGE SCALE GENOMIC DNA]</scope>
    <source>
        <strain evidence="1 2">MCA 3645</strain>
    </source>
</reference>
<dbReference type="InParanoid" id="A0A317XUL5"/>
<protein>
    <submittedName>
        <fullName evidence="1">Uncharacterized protein</fullName>
    </submittedName>
</protein>
<proteinExistence type="predicted"/>